<keyword evidence="8" id="KW-0723">Serine/threonine-protein kinase</keyword>
<dbReference type="Gene3D" id="2.60.120.200">
    <property type="match status" value="1"/>
</dbReference>
<comment type="caution">
    <text evidence="26">The sequence shown here is derived from an EMBL/GenBank/DDBJ whole genome shotgun (WGS) entry which is preliminary data.</text>
</comment>
<comment type="catalytic activity">
    <reaction evidence="21">
        <text>L-seryl-[protein] + ATP = O-phospho-L-seryl-[protein] + ADP + H(+)</text>
        <dbReference type="Rhea" id="RHEA:17989"/>
        <dbReference type="Rhea" id="RHEA-COMP:9863"/>
        <dbReference type="Rhea" id="RHEA-COMP:11604"/>
        <dbReference type="ChEBI" id="CHEBI:15378"/>
        <dbReference type="ChEBI" id="CHEBI:29999"/>
        <dbReference type="ChEBI" id="CHEBI:30616"/>
        <dbReference type="ChEBI" id="CHEBI:83421"/>
        <dbReference type="ChEBI" id="CHEBI:456216"/>
        <dbReference type="EC" id="2.7.11.1"/>
    </reaction>
</comment>
<evidence type="ECO:0000256" key="15">
    <source>
        <dbReference type="ARBA" id="ARBA00022840"/>
    </source>
</evidence>
<keyword evidence="27" id="KW-1185">Reference proteome</keyword>
<evidence type="ECO:0000256" key="4">
    <source>
        <dbReference type="ARBA" id="ARBA00008536"/>
    </source>
</evidence>
<evidence type="ECO:0000256" key="10">
    <source>
        <dbReference type="ARBA" id="ARBA00022692"/>
    </source>
</evidence>
<keyword evidence="12" id="KW-0430">Lectin</keyword>
<keyword evidence="9" id="KW-0808">Transferase</keyword>
<dbReference type="InterPro" id="IPR013320">
    <property type="entry name" value="ConA-like_dom_sf"/>
</dbReference>
<sequence length="496" mass="53985">MAKPLIFLHFVFLLASIFPVNSQQQELLFEGFKGATSNNNISINGCAEIVDNGILRLTNHTNRLGHAFYSTPFHFKNSTNAKVLSFSTAFAFAITNHDPAHGGHGLAFVISPSEVLPGAYPGEYLGLFSPLNVGNVSNHVFAVEFDTVQDHAFRDINGNHVGINLNGMVSEKSVPAAQFTNGSSKQDLDLKSGGVIQAWVDYDSSTTQLDVRLSSTSSKPTSPILSFNVDLSPILQDEMYVGFSASTTGCLASSHYLLGWSFYMNGEAKSLNLKKLPSVPKSKNHKKCFIKLGVAVSVVILTIVALGWVVFMVIRKTKNGDDVTEPWELEVGPQRFQYEELKQATMGFKEKQLIGFGGFGRVYKGVLPNSKTQVAVKRISQNSKEGLQQFMSEIATTVVCGRRPIEPKAMPEELVLVDWALKVLGLGLLCSNDAPAERPSIREVAMCLEGEVPVPYGGDGGGVKGFQHLGPRLSVFDRISMWSCNPKDVDSLSLSS</sequence>
<comment type="similarity">
    <text evidence="3">Belongs to the leguminous lectin family.</text>
</comment>
<dbReference type="CDD" id="cd06899">
    <property type="entry name" value="lectin_legume_LecRK_Arcelin_ConA"/>
    <property type="match status" value="1"/>
</dbReference>
<evidence type="ECO:0000259" key="25">
    <source>
        <dbReference type="Pfam" id="PF00139"/>
    </source>
</evidence>
<evidence type="ECO:0000256" key="7">
    <source>
        <dbReference type="ARBA" id="ARBA00022475"/>
    </source>
</evidence>
<dbReference type="FunFam" id="2.60.120.200:FF:000086">
    <property type="entry name" value="L-type lectin-domain containing receptor kinase S.4"/>
    <property type="match status" value="1"/>
</dbReference>
<evidence type="ECO:0000256" key="24">
    <source>
        <dbReference type="SAM" id="SignalP"/>
    </source>
</evidence>
<feature type="transmembrane region" description="Helical" evidence="23">
    <location>
        <begin position="292"/>
        <end position="314"/>
    </location>
</feature>
<comment type="subcellular location">
    <subcellularLocation>
        <location evidence="1">Cell membrane</location>
    </subcellularLocation>
    <subcellularLocation>
        <location evidence="2">Membrane</location>
        <topology evidence="2">Single-pass type I membrane protein</topology>
    </subcellularLocation>
</comment>
<dbReference type="EMBL" id="JAYKXN010000003">
    <property type="protein sequence ID" value="KAK7300745.1"/>
    <property type="molecule type" value="Genomic_DNA"/>
</dbReference>
<evidence type="ECO:0000256" key="13">
    <source>
        <dbReference type="ARBA" id="ARBA00022741"/>
    </source>
</evidence>
<keyword evidence="11 24" id="KW-0732">Signal</keyword>
<evidence type="ECO:0000256" key="2">
    <source>
        <dbReference type="ARBA" id="ARBA00004479"/>
    </source>
</evidence>
<keyword evidence="19" id="KW-0325">Glycoprotein</keyword>
<evidence type="ECO:0000256" key="11">
    <source>
        <dbReference type="ARBA" id="ARBA00022729"/>
    </source>
</evidence>
<accession>A0AAN9JK84</accession>
<dbReference type="AlphaFoldDB" id="A0AAN9JK84"/>
<evidence type="ECO:0000256" key="6">
    <source>
        <dbReference type="ARBA" id="ARBA00012513"/>
    </source>
</evidence>
<dbReference type="SUPFAM" id="SSF49899">
    <property type="entry name" value="Concanavalin A-like lectins/glucanases"/>
    <property type="match status" value="1"/>
</dbReference>
<evidence type="ECO:0000256" key="5">
    <source>
        <dbReference type="ARBA" id="ARBA00010217"/>
    </source>
</evidence>
<gene>
    <name evidence="26" type="ORF">RJT34_11594</name>
</gene>
<feature type="chain" id="PRO_5043031770" description="non-specific serine/threonine protein kinase" evidence="24">
    <location>
        <begin position="23"/>
        <end position="496"/>
    </location>
</feature>
<keyword evidence="10 23" id="KW-0812">Transmembrane</keyword>
<evidence type="ECO:0000256" key="22">
    <source>
        <dbReference type="PROSITE-ProRule" id="PRU10141"/>
    </source>
</evidence>
<dbReference type="GO" id="GO:0005524">
    <property type="term" value="F:ATP binding"/>
    <property type="evidence" value="ECO:0007669"/>
    <property type="project" value="UniProtKB-UniRule"/>
</dbReference>
<dbReference type="PANTHER" id="PTHR32401:SF50">
    <property type="entry name" value="OS07G0133000 PROTEIN"/>
    <property type="match status" value="1"/>
</dbReference>
<dbReference type="Proteomes" id="UP001359559">
    <property type="component" value="Unassembled WGS sequence"/>
</dbReference>
<evidence type="ECO:0000256" key="8">
    <source>
        <dbReference type="ARBA" id="ARBA00022527"/>
    </source>
</evidence>
<dbReference type="GO" id="GO:0005886">
    <property type="term" value="C:plasma membrane"/>
    <property type="evidence" value="ECO:0007669"/>
    <property type="project" value="UniProtKB-SubCell"/>
</dbReference>
<dbReference type="InterPro" id="IPR050258">
    <property type="entry name" value="Leguminous_Lectin"/>
</dbReference>
<feature type="signal peptide" evidence="24">
    <location>
        <begin position="1"/>
        <end position="22"/>
    </location>
</feature>
<evidence type="ECO:0000313" key="26">
    <source>
        <dbReference type="EMBL" id="KAK7300745.1"/>
    </source>
</evidence>
<evidence type="ECO:0000256" key="23">
    <source>
        <dbReference type="SAM" id="Phobius"/>
    </source>
</evidence>
<evidence type="ECO:0000256" key="16">
    <source>
        <dbReference type="ARBA" id="ARBA00022989"/>
    </source>
</evidence>
<reference evidence="26 27" key="1">
    <citation type="submission" date="2024-01" db="EMBL/GenBank/DDBJ databases">
        <title>The genomes of 5 underutilized Papilionoideae crops provide insights into root nodulation and disease resistance.</title>
        <authorList>
            <person name="Yuan L."/>
        </authorList>
    </citation>
    <scope>NUCLEOTIDE SEQUENCE [LARGE SCALE GENOMIC DNA]</scope>
    <source>
        <strain evidence="26">LY-2023</strain>
        <tissue evidence="26">Leaf</tissue>
    </source>
</reference>
<evidence type="ECO:0000256" key="21">
    <source>
        <dbReference type="ARBA" id="ARBA00048679"/>
    </source>
</evidence>
<evidence type="ECO:0000313" key="27">
    <source>
        <dbReference type="Proteomes" id="UP001359559"/>
    </source>
</evidence>
<dbReference type="InterPro" id="IPR001220">
    <property type="entry name" value="Legume_lectin_dom"/>
</dbReference>
<evidence type="ECO:0000256" key="19">
    <source>
        <dbReference type="ARBA" id="ARBA00023180"/>
    </source>
</evidence>
<evidence type="ECO:0000256" key="17">
    <source>
        <dbReference type="ARBA" id="ARBA00023136"/>
    </source>
</evidence>
<dbReference type="SUPFAM" id="SSF56112">
    <property type="entry name" value="Protein kinase-like (PK-like)"/>
    <property type="match status" value="1"/>
</dbReference>
<keyword evidence="16 23" id="KW-1133">Transmembrane helix</keyword>
<comment type="catalytic activity">
    <reaction evidence="20">
        <text>L-threonyl-[protein] + ATP = O-phospho-L-threonyl-[protein] + ADP + H(+)</text>
        <dbReference type="Rhea" id="RHEA:46608"/>
        <dbReference type="Rhea" id="RHEA-COMP:11060"/>
        <dbReference type="Rhea" id="RHEA-COMP:11605"/>
        <dbReference type="ChEBI" id="CHEBI:15378"/>
        <dbReference type="ChEBI" id="CHEBI:30013"/>
        <dbReference type="ChEBI" id="CHEBI:30616"/>
        <dbReference type="ChEBI" id="CHEBI:61977"/>
        <dbReference type="ChEBI" id="CHEBI:456216"/>
        <dbReference type="EC" id="2.7.11.1"/>
    </reaction>
</comment>
<dbReference type="PROSITE" id="PS00107">
    <property type="entry name" value="PROTEIN_KINASE_ATP"/>
    <property type="match status" value="1"/>
</dbReference>
<evidence type="ECO:0000256" key="1">
    <source>
        <dbReference type="ARBA" id="ARBA00004236"/>
    </source>
</evidence>
<name>A0AAN9JK84_CLITE</name>
<evidence type="ECO:0000256" key="20">
    <source>
        <dbReference type="ARBA" id="ARBA00047899"/>
    </source>
</evidence>
<keyword evidence="17 23" id="KW-0472">Membrane</keyword>
<protein>
    <recommendedName>
        <fullName evidence="6">non-specific serine/threonine protein kinase</fullName>
        <ecNumber evidence="6">2.7.11.1</ecNumber>
    </recommendedName>
</protein>
<keyword evidence="14" id="KW-0418">Kinase</keyword>
<feature type="binding site" evidence="22">
    <location>
        <position position="377"/>
    </location>
    <ligand>
        <name>ATP</name>
        <dbReference type="ChEBI" id="CHEBI:30616"/>
    </ligand>
</feature>
<evidence type="ECO:0000256" key="12">
    <source>
        <dbReference type="ARBA" id="ARBA00022734"/>
    </source>
</evidence>
<organism evidence="26 27">
    <name type="scientific">Clitoria ternatea</name>
    <name type="common">Butterfly pea</name>
    <dbReference type="NCBI Taxonomy" id="43366"/>
    <lineage>
        <taxon>Eukaryota</taxon>
        <taxon>Viridiplantae</taxon>
        <taxon>Streptophyta</taxon>
        <taxon>Embryophyta</taxon>
        <taxon>Tracheophyta</taxon>
        <taxon>Spermatophyta</taxon>
        <taxon>Magnoliopsida</taxon>
        <taxon>eudicotyledons</taxon>
        <taxon>Gunneridae</taxon>
        <taxon>Pentapetalae</taxon>
        <taxon>rosids</taxon>
        <taxon>fabids</taxon>
        <taxon>Fabales</taxon>
        <taxon>Fabaceae</taxon>
        <taxon>Papilionoideae</taxon>
        <taxon>50 kb inversion clade</taxon>
        <taxon>NPAAA clade</taxon>
        <taxon>indigoferoid/millettioid clade</taxon>
        <taxon>Phaseoleae</taxon>
        <taxon>Clitoria</taxon>
    </lineage>
</organism>
<evidence type="ECO:0000256" key="3">
    <source>
        <dbReference type="ARBA" id="ARBA00007606"/>
    </source>
</evidence>
<dbReference type="InterPro" id="IPR011009">
    <property type="entry name" value="Kinase-like_dom_sf"/>
</dbReference>
<dbReference type="Gene3D" id="3.30.200.20">
    <property type="entry name" value="Phosphorylase Kinase, domain 1"/>
    <property type="match status" value="1"/>
</dbReference>
<keyword evidence="15 22" id="KW-0067">ATP-binding</keyword>
<dbReference type="GO" id="GO:0004674">
    <property type="term" value="F:protein serine/threonine kinase activity"/>
    <property type="evidence" value="ECO:0007669"/>
    <property type="project" value="UniProtKB-KW"/>
</dbReference>
<dbReference type="PANTHER" id="PTHR32401">
    <property type="entry name" value="CONCANAVALIN A-LIKE LECTIN FAMILY PROTEIN"/>
    <property type="match status" value="1"/>
</dbReference>
<dbReference type="Pfam" id="PF00139">
    <property type="entry name" value="Lectin_legB"/>
    <property type="match status" value="1"/>
</dbReference>
<evidence type="ECO:0000256" key="9">
    <source>
        <dbReference type="ARBA" id="ARBA00022679"/>
    </source>
</evidence>
<dbReference type="InterPro" id="IPR017441">
    <property type="entry name" value="Protein_kinase_ATP_BS"/>
</dbReference>
<comment type="similarity">
    <text evidence="4">In the N-terminal section; belongs to the leguminous lectin family.</text>
</comment>
<evidence type="ECO:0000256" key="14">
    <source>
        <dbReference type="ARBA" id="ARBA00022777"/>
    </source>
</evidence>
<comment type="similarity">
    <text evidence="5">In the C-terminal section; belongs to the protein kinase superfamily. Ser/Thr protein kinase family.</text>
</comment>
<keyword evidence="13 22" id="KW-0547">Nucleotide-binding</keyword>
<dbReference type="EC" id="2.7.11.1" evidence="6"/>
<proteinExistence type="inferred from homology"/>
<evidence type="ECO:0000256" key="18">
    <source>
        <dbReference type="ARBA" id="ARBA00023170"/>
    </source>
</evidence>
<keyword evidence="18" id="KW-0675">Receptor</keyword>
<feature type="domain" description="Legume lectin" evidence="25">
    <location>
        <begin position="26"/>
        <end position="277"/>
    </location>
</feature>
<dbReference type="GO" id="GO:0030246">
    <property type="term" value="F:carbohydrate binding"/>
    <property type="evidence" value="ECO:0007669"/>
    <property type="project" value="UniProtKB-KW"/>
</dbReference>
<keyword evidence="7" id="KW-1003">Cell membrane</keyword>